<evidence type="ECO:0000313" key="3">
    <source>
        <dbReference type="EMBL" id="RNF27602.1"/>
    </source>
</evidence>
<dbReference type="Proteomes" id="UP000284403">
    <property type="component" value="Unassembled WGS sequence"/>
</dbReference>
<organism evidence="3 4">
    <name type="scientific">Trypanosoma conorhini</name>
    <dbReference type="NCBI Taxonomy" id="83891"/>
    <lineage>
        <taxon>Eukaryota</taxon>
        <taxon>Discoba</taxon>
        <taxon>Euglenozoa</taxon>
        <taxon>Kinetoplastea</taxon>
        <taxon>Metakinetoplastina</taxon>
        <taxon>Trypanosomatida</taxon>
        <taxon>Trypanosomatidae</taxon>
        <taxon>Trypanosoma</taxon>
    </lineage>
</organism>
<feature type="signal peptide" evidence="2">
    <location>
        <begin position="1"/>
        <end position="23"/>
    </location>
</feature>
<feature type="chain" id="PRO_5018720226" evidence="2">
    <location>
        <begin position="24"/>
        <end position="649"/>
    </location>
</feature>
<dbReference type="OrthoDB" id="245949at2759"/>
<comment type="caution">
    <text evidence="3">The sequence shown here is derived from an EMBL/GenBank/DDBJ whole genome shotgun (WGS) entry which is preliminary data.</text>
</comment>
<dbReference type="RefSeq" id="XP_029232808.1">
    <property type="nucleotide sequence ID" value="XM_029367112.1"/>
</dbReference>
<keyword evidence="1" id="KW-1133">Transmembrane helix</keyword>
<reference evidence="3 4" key="1">
    <citation type="journal article" date="2018" name="BMC Genomics">
        <title>Genomic comparison of Trypanosoma conorhini and Trypanosoma rangeli to Trypanosoma cruzi strains of high and low virulence.</title>
        <authorList>
            <person name="Bradwell K.R."/>
            <person name="Koparde V.N."/>
            <person name="Matveyev A.V."/>
            <person name="Serrano M.G."/>
            <person name="Alves J.M."/>
            <person name="Parikh H."/>
            <person name="Huang B."/>
            <person name="Lee V."/>
            <person name="Espinosa-Alvarez O."/>
            <person name="Ortiz P.A."/>
            <person name="Costa-Martins A.G."/>
            <person name="Teixeira M.M."/>
            <person name="Buck G.A."/>
        </authorList>
    </citation>
    <scope>NUCLEOTIDE SEQUENCE [LARGE SCALE GENOMIC DNA]</scope>
    <source>
        <strain evidence="3 4">025E</strain>
    </source>
</reference>
<keyword evidence="2" id="KW-0732">Signal</keyword>
<dbReference type="GeneID" id="40313774"/>
<evidence type="ECO:0000256" key="1">
    <source>
        <dbReference type="SAM" id="Phobius"/>
    </source>
</evidence>
<dbReference type="EMBL" id="MKKU01000002">
    <property type="protein sequence ID" value="RNF27602.1"/>
    <property type="molecule type" value="Genomic_DNA"/>
</dbReference>
<dbReference type="AlphaFoldDB" id="A0A3R7LFW3"/>
<keyword evidence="1" id="KW-0812">Transmembrane</keyword>
<keyword evidence="4" id="KW-1185">Reference proteome</keyword>
<sequence length="649" mass="67302">MRSAPRWALCLLLGLLASAAAGAQGPGEALSRSEVNLTFDGEWTAASVQTVEFSAAVQSDVGVALGIQRAAAWFDADPAVAVDPGAVVVNFVVWSDPGTVANRLLQNAAWAATQAYYTTATTKSPASPFVTSALRAEEVTLHFTGAGWGNATAMPDAELSAEVVSDVDAVTDVTGTPSALKAVLVGGVDRTNGVSFNLEVYSAGIQNITSLLSSASTYASLLNYYKTNTNLDDGALGGVSRTPASPAVEEYRTQLQMVFSGSWQLVLLANETEVALTLRFILAAALNVDPALVVVGIIGTTAYPFNLNATVYVVHLFDFDAGNIPAAAAAAEYAALVSLYMASGGDPSVIPVLLAAEIVVAKPQTGMSAVPLISTHNIVVSGTRWQIVLPAVGEAVLDEALAADLAGLVPYGPTLVTVLRDAVSADGGLNSRVMVTQQGDVHIIPYALDAFFTLAPSLPNTAQLYDASSKSRVVESIKVVSASEVQAGEGSTCTPRCVGVSVMGGCLLALTIVAMVGFCVWRVFARYVTPKRINSDLVRIPAEQNPFVATVSMRGLSSASLSSAANFAGGALGPMYPPSTAEVAPFGPRLPTSTAAAPESRMTSYVAPAPSSSVVRQSNIIIPSAAGEKEFEIIVIPRAEYERSHSPQL</sequence>
<accession>A0A3R7LFW3</accession>
<proteinExistence type="predicted"/>
<gene>
    <name evidence="3" type="ORF">Tco025E_00163</name>
</gene>
<name>A0A3R7LFW3_9TRYP</name>
<evidence type="ECO:0000256" key="2">
    <source>
        <dbReference type="SAM" id="SignalP"/>
    </source>
</evidence>
<protein>
    <submittedName>
        <fullName evidence="3">Uncharacterized protein</fullName>
    </submittedName>
</protein>
<feature type="transmembrane region" description="Helical" evidence="1">
    <location>
        <begin position="502"/>
        <end position="524"/>
    </location>
</feature>
<keyword evidence="1" id="KW-0472">Membrane</keyword>
<evidence type="ECO:0000313" key="4">
    <source>
        <dbReference type="Proteomes" id="UP000284403"/>
    </source>
</evidence>